<dbReference type="PANTHER" id="PTHR43124:SF3">
    <property type="entry name" value="CHLORAMPHENICOL EFFLUX PUMP RV0191"/>
    <property type="match status" value="1"/>
</dbReference>
<gene>
    <name evidence="8" type="ORF">SAMN05216241_105204</name>
</gene>
<dbReference type="Gene3D" id="1.20.1250.20">
    <property type="entry name" value="MFS general substrate transporter like domains"/>
    <property type="match status" value="1"/>
</dbReference>
<keyword evidence="4 6" id="KW-1133">Transmembrane helix</keyword>
<dbReference type="PANTHER" id="PTHR43124">
    <property type="entry name" value="PURINE EFFLUX PUMP PBUE"/>
    <property type="match status" value="1"/>
</dbReference>
<dbReference type="InterPro" id="IPR050189">
    <property type="entry name" value="MFS_Efflux_Transporters"/>
</dbReference>
<dbReference type="Proteomes" id="UP000199415">
    <property type="component" value="Unassembled WGS sequence"/>
</dbReference>
<organism evidence="8 9">
    <name type="scientific">Limimonas halophila</name>
    <dbReference type="NCBI Taxonomy" id="1082479"/>
    <lineage>
        <taxon>Bacteria</taxon>
        <taxon>Pseudomonadati</taxon>
        <taxon>Pseudomonadota</taxon>
        <taxon>Alphaproteobacteria</taxon>
        <taxon>Rhodospirillales</taxon>
        <taxon>Rhodovibrionaceae</taxon>
        <taxon>Limimonas</taxon>
    </lineage>
</organism>
<feature type="transmembrane region" description="Helical" evidence="6">
    <location>
        <begin position="264"/>
        <end position="285"/>
    </location>
</feature>
<dbReference type="Pfam" id="PF07690">
    <property type="entry name" value="MFS_1"/>
    <property type="match status" value="1"/>
</dbReference>
<reference evidence="8 9" key="1">
    <citation type="submission" date="2016-10" db="EMBL/GenBank/DDBJ databases">
        <authorList>
            <person name="de Groot N.N."/>
        </authorList>
    </citation>
    <scope>NUCLEOTIDE SEQUENCE [LARGE SCALE GENOMIC DNA]</scope>
    <source>
        <strain evidence="8 9">DSM 25584</strain>
    </source>
</reference>
<dbReference type="PROSITE" id="PS50850">
    <property type="entry name" value="MFS"/>
    <property type="match status" value="1"/>
</dbReference>
<evidence type="ECO:0000256" key="1">
    <source>
        <dbReference type="ARBA" id="ARBA00004651"/>
    </source>
</evidence>
<accession>A0A1G7RN57</accession>
<keyword evidence="5 6" id="KW-0472">Membrane</keyword>
<feature type="transmembrane region" description="Helical" evidence="6">
    <location>
        <begin position="165"/>
        <end position="185"/>
    </location>
</feature>
<sequence>MTMTPATRLTAAGFLATAVAFGPARMGFGLFLPGFRDAFALSTSTAGLIASGGFLAFLVALLLSAWMGRRFGERVSVVSGALAAAVGFAAVAVAGTPTLLAVGIALAGSSAGLCWAPFNDAAERVVPEHARPTALSVVSTGTTFGVAAAAGLALAVTQGVLDWRVAWAGFALGGLVLAGVAWAGLPSTRYPKSTPTAVKEIVHAALPANLAPAPTPETAAASARLAQRAAIPLYATALCFGMTNAIFLSFAADRVASVGGLPGLANAGASPVIFLGYAAFGVLGLATGRIEARSGLAPLFCFIFGAATLSLVLIALAPTSWIGVIAASGLHGAAIMMVSAVFSFWSVRLFPGLSTLGFTAALLSMAVGSVVGPVLAGLLAAAEGPVVMFLVAAIPPLATALWFGAKLRMPRPRLPAADEQT</sequence>
<feature type="transmembrane region" description="Helical" evidence="6">
    <location>
        <begin position="297"/>
        <end position="316"/>
    </location>
</feature>
<feature type="transmembrane region" description="Helical" evidence="6">
    <location>
        <begin position="231"/>
        <end position="252"/>
    </location>
</feature>
<evidence type="ECO:0000256" key="3">
    <source>
        <dbReference type="ARBA" id="ARBA00022692"/>
    </source>
</evidence>
<feature type="transmembrane region" description="Helical" evidence="6">
    <location>
        <begin position="322"/>
        <end position="345"/>
    </location>
</feature>
<keyword evidence="3 6" id="KW-0812">Transmembrane</keyword>
<keyword evidence="9" id="KW-1185">Reference proteome</keyword>
<feature type="transmembrane region" description="Helical" evidence="6">
    <location>
        <begin position="386"/>
        <end position="405"/>
    </location>
</feature>
<dbReference type="GO" id="GO:0005886">
    <property type="term" value="C:plasma membrane"/>
    <property type="evidence" value="ECO:0007669"/>
    <property type="project" value="UniProtKB-SubCell"/>
</dbReference>
<dbReference type="AlphaFoldDB" id="A0A1G7RN57"/>
<dbReference type="InterPro" id="IPR011701">
    <property type="entry name" value="MFS"/>
</dbReference>
<dbReference type="SUPFAM" id="SSF103473">
    <property type="entry name" value="MFS general substrate transporter"/>
    <property type="match status" value="1"/>
</dbReference>
<dbReference type="OrthoDB" id="2957247at2"/>
<dbReference type="GO" id="GO:0022857">
    <property type="term" value="F:transmembrane transporter activity"/>
    <property type="evidence" value="ECO:0007669"/>
    <property type="project" value="InterPro"/>
</dbReference>
<evidence type="ECO:0000313" key="8">
    <source>
        <dbReference type="EMBL" id="SDG12221.1"/>
    </source>
</evidence>
<proteinExistence type="predicted"/>
<dbReference type="InterPro" id="IPR020846">
    <property type="entry name" value="MFS_dom"/>
</dbReference>
<feature type="transmembrane region" description="Helical" evidence="6">
    <location>
        <begin position="357"/>
        <end position="380"/>
    </location>
</feature>
<dbReference type="EMBL" id="FNCE01000005">
    <property type="protein sequence ID" value="SDG12221.1"/>
    <property type="molecule type" value="Genomic_DNA"/>
</dbReference>
<feature type="domain" description="Major facilitator superfamily (MFS) profile" evidence="7">
    <location>
        <begin position="6"/>
        <end position="408"/>
    </location>
</feature>
<comment type="subcellular location">
    <subcellularLocation>
        <location evidence="1">Cell membrane</location>
        <topology evidence="1">Multi-pass membrane protein</topology>
    </subcellularLocation>
</comment>
<evidence type="ECO:0000259" key="7">
    <source>
        <dbReference type="PROSITE" id="PS50850"/>
    </source>
</evidence>
<evidence type="ECO:0000256" key="6">
    <source>
        <dbReference type="SAM" id="Phobius"/>
    </source>
</evidence>
<feature type="transmembrane region" description="Helical" evidence="6">
    <location>
        <begin position="75"/>
        <end position="93"/>
    </location>
</feature>
<feature type="transmembrane region" description="Helical" evidence="6">
    <location>
        <begin position="99"/>
        <end position="118"/>
    </location>
</feature>
<evidence type="ECO:0000313" key="9">
    <source>
        <dbReference type="Proteomes" id="UP000199415"/>
    </source>
</evidence>
<protein>
    <submittedName>
        <fullName evidence="8">Predicted arabinose efflux permease, MFS family</fullName>
    </submittedName>
</protein>
<name>A0A1G7RN57_9PROT</name>
<evidence type="ECO:0000256" key="5">
    <source>
        <dbReference type="ARBA" id="ARBA00023136"/>
    </source>
</evidence>
<evidence type="ECO:0000256" key="2">
    <source>
        <dbReference type="ARBA" id="ARBA00022475"/>
    </source>
</evidence>
<dbReference type="InterPro" id="IPR036259">
    <property type="entry name" value="MFS_trans_sf"/>
</dbReference>
<feature type="transmembrane region" description="Helical" evidence="6">
    <location>
        <begin position="130"/>
        <end position="153"/>
    </location>
</feature>
<evidence type="ECO:0000256" key="4">
    <source>
        <dbReference type="ARBA" id="ARBA00022989"/>
    </source>
</evidence>
<feature type="transmembrane region" description="Helical" evidence="6">
    <location>
        <begin position="39"/>
        <end position="63"/>
    </location>
</feature>
<dbReference type="STRING" id="1082479.SAMN05216241_105204"/>
<keyword evidence="2" id="KW-1003">Cell membrane</keyword>